<reference evidence="1 2" key="1">
    <citation type="submission" date="2021-11" db="EMBL/GenBank/DDBJ databases">
        <authorList>
            <person name="Islam A."/>
            <person name="Islam S."/>
            <person name="Flora M.S."/>
            <person name="Rahman M."/>
            <person name="Ziaur R.M."/>
            <person name="Epstein J.H."/>
            <person name="Hassan M."/>
            <person name="Klassen M."/>
            <person name="Woodard K."/>
            <person name="Webb A."/>
            <person name="Webby R.J."/>
            <person name="El Zowalaty M.E."/>
        </authorList>
    </citation>
    <scope>NUCLEOTIDE SEQUENCE [LARGE SCALE GENOMIC DNA]</scope>
    <source>
        <strain evidence="1">Pbs1</strain>
    </source>
</reference>
<evidence type="ECO:0000313" key="2">
    <source>
        <dbReference type="Proteomes" id="UP001158986"/>
    </source>
</evidence>
<comment type="caution">
    <text evidence="1">The sequence shown here is derived from an EMBL/GenBank/DDBJ whole genome shotgun (WGS) entry which is preliminary data.</text>
</comment>
<name>A0ABN8CQ37_9STRA</name>
<proteinExistence type="predicted"/>
<organism evidence="1 2">
    <name type="scientific">Peronospora belbahrii</name>
    <dbReference type="NCBI Taxonomy" id="622444"/>
    <lineage>
        <taxon>Eukaryota</taxon>
        <taxon>Sar</taxon>
        <taxon>Stramenopiles</taxon>
        <taxon>Oomycota</taxon>
        <taxon>Peronosporomycetes</taxon>
        <taxon>Peronosporales</taxon>
        <taxon>Peronosporaceae</taxon>
        <taxon>Peronospora</taxon>
    </lineage>
</organism>
<keyword evidence="2" id="KW-1185">Reference proteome</keyword>
<dbReference type="EMBL" id="CAKLCB010000050">
    <property type="protein sequence ID" value="CAH0514046.1"/>
    <property type="molecule type" value="Genomic_DNA"/>
</dbReference>
<sequence>MQHSTRQQPQQHIDVARIRRSCAGSTKTLSDIANSHVSSHSTTRLHQMTSPGFENPAMIIICVVASYKSDPDQMSCDRD</sequence>
<evidence type="ECO:0000313" key="1">
    <source>
        <dbReference type="EMBL" id="CAH0514046.1"/>
    </source>
</evidence>
<dbReference type="Proteomes" id="UP001158986">
    <property type="component" value="Unassembled WGS sequence"/>
</dbReference>
<gene>
    <name evidence="1" type="ORF">PBS001_LOCUS823</name>
</gene>
<protein>
    <submittedName>
        <fullName evidence="1">Uncharacterized protein</fullName>
    </submittedName>
</protein>
<accession>A0ABN8CQ37</accession>